<dbReference type="Pfam" id="PF00389">
    <property type="entry name" value="2-Hacid_dh"/>
    <property type="match status" value="1"/>
</dbReference>
<dbReference type="InterPro" id="IPR050857">
    <property type="entry name" value="D-2-hydroxyacid_DH"/>
</dbReference>
<evidence type="ECO:0000256" key="3">
    <source>
        <dbReference type="ARBA" id="ARBA00023027"/>
    </source>
</evidence>
<evidence type="ECO:0000259" key="6">
    <source>
        <dbReference type="Pfam" id="PF02826"/>
    </source>
</evidence>
<keyword evidence="3" id="KW-0520">NAD</keyword>
<dbReference type="InterPro" id="IPR006140">
    <property type="entry name" value="D-isomer_DH_NAD-bd"/>
</dbReference>
<evidence type="ECO:0000313" key="8">
    <source>
        <dbReference type="Proteomes" id="UP000783863"/>
    </source>
</evidence>
<dbReference type="SUPFAM" id="SSF52283">
    <property type="entry name" value="Formate/glycerate dehydrogenase catalytic domain-like"/>
    <property type="match status" value="1"/>
</dbReference>
<accession>A0A8J7YL76</accession>
<name>A0A8J7YL76_9EURY</name>
<keyword evidence="2 4" id="KW-0560">Oxidoreductase</keyword>
<feature type="domain" description="D-isomer specific 2-hydroxyacid dehydrogenase NAD-binding" evidence="6">
    <location>
        <begin position="109"/>
        <end position="283"/>
    </location>
</feature>
<dbReference type="Pfam" id="PF02826">
    <property type="entry name" value="2-Hacid_dh_C"/>
    <property type="match status" value="1"/>
</dbReference>
<evidence type="ECO:0000256" key="2">
    <source>
        <dbReference type="ARBA" id="ARBA00023002"/>
    </source>
</evidence>
<evidence type="ECO:0000256" key="4">
    <source>
        <dbReference type="RuleBase" id="RU003719"/>
    </source>
</evidence>
<dbReference type="InterPro" id="IPR036291">
    <property type="entry name" value="NAD(P)-bd_dom_sf"/>
</dbReference>
<dbReference type="FunFam" id="3.40.50.720:FF:000203">
    <property type="entry name" value="D-3-phosphoglycerate dehydrogenase (SerA)"/>
    <property type="match status" value="1"/>
</dbReference>
<dbReference type="SUPFAM" id="SSF51735">
    <property type="entry name" value="NAD(P)-binding Rossmann-fold domains"/>
    <property type="match status" value="1"/>
</dbReference>
<dbReference type="GO" id="GO:0016616">
    <property type="term" value="F:oxidoreductase activity, acting on the CH-OH group of donors, NAD or NADP as acceptor"/>
    <property type="evidence" value="ECO:0007669"/>
    <property type="project" value="InterPro"/>
</dbReference>
<dbReference type="CDD" id="cd12173">
    <property type="entry name" value="PGDH_4"/>
    <property type="match status" value="1"/>
</dbReference>
<proteinExistence type="inferred from homology"/>
<evidence type="ECO:0000256" key="1">
    <source>
        <dbReference type="ARBA" id="ARBA00005854"/>
    </source>
</evidence>
<dbReference type="InterPro" id="IPR006139">
    <property type="entry name" value="D-isomer_2_OHA_DH_cat_dom"/>
</dbReference>
<dbReference type="Gene3D" id="3.40.50.720">
    <property type="entry name" value="NAD(P)-binding Rossmann-like Domain"/>
    <property type="match status" value="2"/>
</dbReference>
<dbReference type="GO" id="GO:0051287">
    <property type="term" value="F:NAD binding"/>
    <property type="evidence" value="ECO:0007669"/>
    <property type="project" value="InterPro"/>
</dbReference>
<organism evidence="7 8">
    <name type="scientific">Haloarcula salinisoli</name>
    <dbReference type="NCBI Taxonomy" id="2487746"/>
    <lineage>
        <taxon>Archaea</taxon>
        <taxon>Methanobacteriati</taxon>
        <taxon>Methanobacteriota</taxon>
        <taxon>Stenosarchaea group</taxon>
        <taxon>Halobacteria</taxon>
        <taxon>Halobacteriales</taxon>
        <taxon>Haloarculaceae</taxon>
        <taxon>Haloarcula</taxon>
    </lineage>
</organism>
<dbReference type="PANTHER" id="PTHR42789">
    <property type="entry name" value="D-ISOMER SPECIFIC 2-HYDROXYACID DEHYDROGENASE FAMILY PROTEIN (AFU_ORTHOLOGUE AFUA_6G10090)"/>
    <property type="match status" value="1"/>
</dbReference>
<dbReference type="RefSeq" id="WP_220589605.1">
    <property type="nucleotide sequence ID" value="NZ_RKLQ01000003.1"/>
</dbReference>
<keyword evidence="8" id="KW-1185">Reference proteome</keyword>
<evidence type="ECO:0000259" key="5">
    <source>
        <dbReference type="Pfam" id="PF00389"/>
    </source>
</evidence>
<protein>
    <submittedName>
        <fullName evidence="7">Hydroxyacid dehydrogenase</fullName>
    </submittedName>
</protein>
<comment type="caution">
    <text evidence="7">The sequence shown here is derived from an EMBL/GenBank/DDBJ whole genome shotgun (WGS) entry which is preliminary data.</text>
</comment>
<dbReference type="Proteomes" id="UP000783863">
    <property type="component" value="Unassembled WGS sequence"/>
</dbReference>
<sequence>MTDRWEVLLPKEIDPSGPESIADFADCTGMDEYDSYDDALADIARYDAVIVRVAPLTAEVIERAEKLKVIAKHGAGLDNVDMDAAAQHDIVVCNTPGANAQSVAEHAIASLFGLRRNLHTADRHVRSGEWERAAFTGRELSNDTLGLYGFGNIAQKTAALATGMGMRVVAYDPRKPDEYFPESVQRAERFEGLFQRSDAVSIHVPLTDHTHHSISTAELSALGEHGVIVNTARGAVIDEAALVDALEAGTVGGAALDTFESEPPGEDHPLYGRDDVLLTPHVGGVTRQALARMSRQAAANVRTVYEGGIPDSTRNTAALSEADE</sequence>
<gene>
    <name evidence="7" type="ORF">EGD98_17055</name>
</gene>
<evidence type="ECO:0000313" key="7">
    <source>
        <dbReference type="EMBL" id="MBX0305371.1"/>
    </source>
</evidence>
<dbReference type="AlphaFoldDB" id="A0A8J7YL76"/>
<dbReference type="PANTHER" id="PTHR42789:SF1">
    <property type="entry name" value="D-ISOMER SPECIFIC 2-HYDROXYACID DEHYDROGENASE FAMILY PROTEIN (AFU_ORTHOLOGUE AFUA_6G10090)"/>
    <property type="match status" value="1"/>
</dbReference>
<feature type="domain" description="D-isomer specific 2-hydroxyacid dehydrogenase catalytic" evidence="5">
    <location>
        <begin position="33"/>
        <end position="312"/>
    </location>
</feature>
<comment type="similarity">
    <text evidence="1 4">Belongs to the D-isomer specific 2-hydroxyacid dehydrogenase family.</text>
</comment>
<reference evidence="7" key="1">
    <citation type="submission" date="2021-06" db="EMBL/GenBank/DDBJ databases">
        <title>Halomicroarcula sp. F24A a new haloarchaeum isolated from saline soil.</title>
        <authorList>
            <person name="Duran-Viseras A."/>
            <person name="Sanchez-Porro C."/>
            <person name="Ventosa A."/>
        </authorList>
    </citation>
    <scope>NUCLEOTIDE SEQUENCE</scope>
    <source>
        <strain evidence="7">F24A</strain>
    </source>
</reference>
<dbReference type="EMBL" id="RKLQ01000003">
    <property type="protein sequence ID" value="MBX0305371.1"/>
    <property type="molecule type" value="Genomic_DNA"/>
</dbReference>